<reference evidence="2 3" key="1">
    <citation type="submission" date="2017-01" db="EMBL/GenBank/DDBJ databases">
        <title>Genome Sequencing of a Marine Spirillum, Oceanospirillum multiglobuliferum ATCC 33336, from Japan.</title>
        <authorList>
            <person name="Carney J.G."/>
            <person name="Trachtenberg A.M."/>
            <person name="Rheaume B.A."/>
            <person name="Linnane J.D."/>
            <person name="Pitts N.L."/>
            <person name="Mykles D.L."/>
            <person name="Maclea K.S."/>
        </authorList>
    </citation>
    <scope>NUCLEOTIDE SEQUENCE [LARGE SCALE GENOMIC DNA]</scope>
    <source>
        <strain evidence="2 3">ATCC 33336</strain>
    </source>
</reference>
<dbReference type="Gene3D" id="3.40.50.1820">
    <property type="entry name" value="alpha/beta hydrolase"/>
    <property type="match status" value="1"/>
</dbReference>
<evidence type="ECO:0000313" key="3">
    <source>
        <dbReference type="Proteomes" id="UP000191418"/>
    </source>
</evidence>
<evidence type="ECO:0000313" key="2">
    <source>
        <dbReference type="EMBL" id="OPX56001.1"/>
    </source>
</evidence>
<dbReference type="InterPro" id="IPR029058">
    <property type="entry name" value="AB_hydrolase_fold"/>
</dbReference>
<dbReference type="PANTHER" id="PTHR11005">
    <property type="entry name" value="LYSOSOMAL ACID LIPASE-RELATED"/>
    <property type="match status" value="1"/>
</dbReference>
<gene>
    <name evidence="2" type="ORF">BTE48_05405</name>
</gene>
<dbReference type="EMBL" id="MTSM01000005">
    <property type="protein sequence ID" value="OPX56001.1"/>
    <property type="molecule type" value="Genomic_DNA"/>
</dbReference>
<dbReference type="AlphaFoldDB" id="A0A1V4T5W3"/>
<organism evidence="2 3">
    <name type="scientific">Oceanospirillum multiglobuliferum</name>
    <dbReference type="NCBI Taxonomy" id="64969"/>
    <lineage>
        <taxon>Bacteria</taxon>
        <taxon>Pseudomonadati</taxon>
        <taxon>Pseudomonadota</taxon>
        <taxon>Gammaproteobacteria</taxon>
        <taxon>Oceanospirillales</taxon>
        <taxon>Oceanospirillaceae</taxon>
        <taxon>Oceanospirillum</taxon>
    </lineage>
</organism>
<dbReference type="Pfam" id="PF12146">
    <property type="entry name" value="Hydrolase_4"/>
    <property type="match status" value="1"/>
</dbReference>
<dbReference type="STRING" id="64969.SAMN02745127_00040"/>
<accession>A0A1V4T5W3</accession>
<protein>
    <recommendedName>
        <fullName evidence="1">Serine aminopeptidase S33 domain-containing protein</fullName>
    </recommendedName>
</protein>
<feature type="domain" description="Serine aminopeptidase S33" evidence="1">
    <location>
        <begin position="33"/>
        <end position="157"/>
    </location>
</feature>
<keyword evidence="3" id="KW-1185">Reference proteome</keyword>
<dbReference type="InterPro" id="IPR022742">
    <property type="entry name" value="Hydrolase_4"/>
</dbReference>
<dbReference type="Proteomes" id="UP000191418">
    <property type="component" value="Unassembled WGS sequence"/>
</dbReference>
<sequence length="313" mass="36535">MAVERQILEERIQLPVTPALNAMLRRFSPRSGETKGTVIMLHGLMQDSSIFLDEQGGGGLAYFLAEQGYDVFIAEWRGRDVNNNQLKRENFGLRQLLTEDLPLIWRAVAKRRRHDRLFLVGFQFGCSLWSAFLVRNPQYASEVKGIIHFAPQRQLLAVGRLKVLRYQWLEQGLLKRLARLLGYTPTKALHLGRVNESADLYQDYLHWQTADWKDAWDNFDYKTVAAGQYFPPSLYFVPLKQRWHGLEHDCRAFMFEQPYHNGRMIKLGAKVGNQQDYNLLDLCRSVQAEQDYYPLLLKWLKEISTADMDRLSH</sequence>
<name>A0A1V4T5W3_9GAMM</name>
<dbReference type="SUPFAM" id="SSF53474">
    <property type="entry name" value="alpha/beta-Hydrolases"/>
    <property type="match status" value="1"/>
</dbReference>
<comment type="caution">
    <text evidence="2">The sequence shown here is derived from an EMBL/GenBank/DDBJ whole genome shotgun (WGS) entry which is preliminary data.</text>
</comment>
<proteinExistence type="predicted"/>
<evidence type="ECO:0000259" key="1">
    <source>
        <dbReference type="Pfam" id="PF12146"/>
    </source>
</evidence>